<dbReference type="HOGENOM" id="CLU_2655038_0_0_1"/>
<gene>
    <name evidence="1" type="primary">Mo03167</name>
    <name evidence="1" type="ORF">E5Q_03167</name>
</gene>
<keyword evidence="2" id="KW-1185">Reference proteome</keyword>
<name>G7E0Y9_MIXOS</name>
<comment type="caution">
    <text evidence="1">The sequence shown here is derived from an EMBL/GenBank/DDBJ whole genome shotgun (WGS) entry which is preliminary data.</text>
</comment>
<dbReference type="InParanoid" id="G7E0Y9"/>
<organism evidence="1 2">
    <name type="scientific">Mixia osmundae (strain CBS 9802 / IAM 14324 / JCM 22182 / KY 12970)</name>
    <dbReference type="NCBI Taxonomy" id="764103"/>
    <lineage>
        <taxon>Eukaryota</taxon>
        <taxon>Fungi</taxon>
        <taxon>Dikarya</taxon>
        <taxon>Basidiomycota</taxon>
        <taxon>Pucciniomycotina</taxon>
        <taxon>Mixiomycetes</taxon>
        <taxon>Mixiales</taxon>
        <taxon>Mixiaceae</taxon>
        <taxon>Mixia</taxon>
    </lineage>
</organism>
<dbReference type="EMBL" id="BABT02000102">
    <property type="protein sequence ID" value="GAA96499.1"/>
    <property type="molecule type" value="Genomic_DNA"/>
</dbReference>
<reference evidence="1 2" key="2">
    <citation type="journal article" date="2012" name="Open Biol.">
        <title>Characteristics of nucleosomes and linker DNA regions on the genome of the basidiomycete Mixia osmundae revealed by mono- and dinucleosome mapping.</title>
        <authorList>
            <person name="Nishida H."/>
            <person name="Kondo S."/>
            <person name="Matsumoto T."/>
            <person name="Suzuki Y."/>
            <person name="Yoshikawa H."/>
            <person name="Taylor T.D."/>
            <person name="Sugiyama J."/>
        </authorList>
    </citation>
    <scope>NUCLEOTIDE SEQUENCE [LARGE SCALE GENOMIC DNA]</scope>
    <source>
        <strain evidence="2">CBS 9802 / IAM 14324 / JCM 22182 / KY 12970</strain>
    </source>
</reference>
<evidence type="ECO:0000313" key="1">
    <source>
        <dbReference type="EMBL" id="GAA96499.1"/>
    </source>
</evidence>
<accession>G7E0Y9</accession>
<sequence>MRVLAVKSGSHSANQAVTDYQSPSLISVYPTSISPGQLTDTSLWLFAIRLLLNLRGLVGIFTARENCCLAPLPSPV</sequence>
<evidence type="ECO:0000313" key="2">
    <source>
        <dbReference type="Proteomes" id="UP000009131"/>
    </source>
</evidence>
<protein>
    <submittedName>
        <fullName evidence="1">Uncharacterized protein</fullName>
    </submittedName>
</protein>
<reference evidence="1 2" key="1">
    <citation type="journal article" date="2011" name="J. Gen. Appl. Microbiol.">
        <title>Draft genome sequencing of the enigmatic basidiomycete Mixia osmundae.</title>
        <authorList>
            <person name="Nishida H."/>
            <person name="Nagatsuka Y."/>
            <person name="Sugiyama J."/>
        </authorList>
    </citation>
    <scope>NUCLEOTIDE SEQUENCE [LARGE SCALE GENOMIC DNA]</scope>
    <source>
        <strain evidence="2">CBS 9802 / IAM 14324 / JCM 22182 / KY 12970</strain>
    </source>
</reference>
<dbReference type="AlphaFoldDB" id="G7E0Y9"/>
<dbReference type="RefSeq" id="XP_014567455.1">
    <property type="nucleotide sequence ID" value="XM_014711969.1"/>
</dbReference>
<proteinExistence type="predicted"/>
<dbReference type="Proteomes" id="UP000009131">
    <property type="component" value="Unassembled WGS sequence"/>
</dbReference>